<protein>
    <submittedName>
        <fullName evidence="2">Uncharacterized protein</fullName>
    </submittedName>
</protein>
<dbReference type="EMBL" id="HBUF01243005">
    <property type="protein sequence ID" value="CAG6677592.1"/>
    <property type="molecule type" value="Transcribed_RNA"/>
</dbReference>
<sequence>MALVSFLSKKNRTHNTIMSERRTILSRPRTKVYESNYNIGESYYKPMVDHLDRKYSGRPLLPPSPPRDFTSPRRALDDEFARDRDFERASSTAHHAKEDFYERAANAQKEADAFFDRHGRRTEADAFLDRHPHQSHHRQSETQDFFDKAVTKKTVEDSFSERSQSLRNKADALVEKALSRAGAEDEDDFISSSLKKIKESRAARSAARDDELEFAMNGLNPTPTDRVLGYKFGFHDKMLDTVGIDGRSQERLVEDIIRRRHEPQLEFPEEQLPSFPIVGKWSKLNDLSDAEITGKTLKRVSFRNW</sequence>
<evidence type="ECO:0000256" key="1">
    <source>
        <dbReference type="SAM" id="MobiDB-lite"/>
    </source>
</evidence>
<dbReference type="AlphaFoldDB" id="A0A8D8T464"/>
<name>A0A8D8T464_9HEMI</name>
<evidence type="ECO:0000313" key="2">
    <source>
        <dbReference type="EMBL" id="CAG6677592.1"/>
    </source>
</evidence>
<organism evidence="2">
    <name type="scientific">Cacopsylla melanoneura</name>
    <dbReference type="NCBI Taxonomy" id="428564"/>
    <lineage>
        <taxon>Eukaryota</taxon>
        <taxon>Metazoa</taxon>
        <taxon>Ecdysozoa</taxon>
        <taxon>Arthropoda</taxon>
        <taxon>Hexapoda</taxon>
        <taxon>Insecta</taxon>
        <taxon>Pterygota</taxon>
        <taxon>Neoptera</taxon>
        <taxon>Paraneoptera</taxon>
        <taxon>Hemiptera</taxon>
        <taxon>Sternorrhyncha</taxon>
        <taxon>Psylloidea</taxon>
        <taxon>Psyllidae</taxon>
        <taxon>Psyllinae</taxon>
        <taxon>Cacopsylla</taxon>
    </lineage>
</organism>
<reference evidence="2" key="1">
    <citation type="submission" date="2021-05" db="EMBL/GenBank/DDBJ databases">
        <authorList>
            <person name="Alioto T."/>
            <person name="Alioto T."/>
            <person name="Gomez Garrido J."/>
        </authorList>
    </citation>
    <scope>NUCLEOTIDE SEQUENCE</scope>
</reference>
<feature type="region of interest" description="Disordered" evidence="1">
    <location>
        <begin position="56"/>
        <end position="75"/>
    </location>
</feature>
<feature type="region of interest" description="Disordered" evidence="1">
    <location>
        <begin position="80"/>
        <end position="100"/>
    </location>
</feature>
<proteinExistence type="predicted"/>
<accession>A0A8D8T464</accession>